<evidence type="ECO:0000313" key="3">
    <source>
        <dbReference type="Proteomes" id="UP000237347"/>
    </source>
</evidence>
<dbReference type="InterPro" id="IPR001509">
    <property type="entry name" value="Epimerase_deHydtase"/>
</dbReference>
<dbReference type="InterPro" id="IPR036291">
    <property type="entry name" value="NAD(P)-bd_dom_sf"/>
</dbReference>
<dbReference type="Proteomes" id="UP000237347">
    <property type="component" value="Unassembled WGS sequence"/>
</dbReference>
<comment type="caution">
    <text evidence="2">The sequence shown here is derived from an EMBL/GenBank/DDBJ whole genome shotgun (WGS) entry which is preliminary data.</text>
</comment>
<dbReference type="GO" id="GO:0044877">
    <property type="term" value="F:protein-containing complex binding"/>
    <property type="evidence" value="ECO:0007669"/>
    <property type="project" value="TreeGrafter"/>
</dbReference>
<feature type="domain" description="NAD-dependent epimerase/dehydratase" evidence="1">
    <location>
        <begin position="65"/>
        <end position="100"/>
    </location>
</feature>
<dbReference type="PANTHER" id="PTHR12126">
    <property type="entry name" value="NADH-UBIQUINONE OXIDOREDUCTASE 39 KDA SUBUNIT-RELATED"/>
    <property type="match status" value="1"/>
</dbReference>
<evidence type="ECO:0000259" key="1">
    <source>
        <dbReference type="Pfam" id="PF01370"/>
    </source>
</evidence>
<sequence length="329" mass="35782">MASFSPFSAISSAPTSLTTLRTRPPTSHFRNRIGVRCSYAEAATIRDDFKSATIDVVADIKTERVVVLGGSGFVGSAICKAAVSKGIEVISLSRASYLPKFMGGSGDVFYVNWDEVLAGATAVVSTLGGFGSEEQMLRINGRLMLCQLMLQRIMGNSQKKRERGELHIDIESIMLGEISSLMFSLFLLAGIPKFILISVHDYNLPSFILSTGYFTGKRKAEAEVLSKYPNSGVVLRPGFIYGKRRVDGFEIPLDLIGEPVERILRATESFTRPLSSLPASDLLLAPPVSVDDVALAAINAVSDDDFFGIFTIEQIKEAAEKVRAEKVRV</sequence>
<dbReference type="SUPFAM" id="SSF51735">
    <property type="entry name" value="NAD(P)-binding Rossmann-fold domains"/>
    <property type="match status" value="1"/>
</dbReference>
<name>A0AAW0LWE1_QUESU</name>
<dbReference type="GO" id="GO:0005739">
    <property type="term" value="C:mitochondrion"/>
    <property type="evidence" value="ECO:0007669"/>
    <property type="project" value="TreeGrafter"/>
</dbReference>
<reference evidence="2 3" key="1">
    <citation type="journal article" date="2018" name="Sci. Data">
        <title>The draft genome sequence of cork oak.</title>
        <authorList>
            <person name="Ramos A.M."/>
            <person name="Usie A."/>
            <person name="Barbosa P."/>
            <person name="Barros P.M."/>
            <person name="Capote T."/>
            <person name="Chaves I."/>
            <person name="Simoes F."/>
            <person name="Abreu I."/>
            <person name="Carrasquinho I."/>
            <person name="Faro C."/>
            <person name="Guimaraes J.B."/>
            <person name="Mendonca D."/>
            <person name="Nobrega F."/>
            <person name="Rodrigues L."/>
            <person name="Saibo N.J.M."/>
            <person name="Varela M.C."/>
            <person name="Egas C."/>
            <person name="Matos J."/>
            <person name="Miguel C.M."/>
            <person name="Oliveira M.M."/>
            <person name="Ricardo C.P."/>
            <person name="Goncalves S."/>
        </authorList>
    </citation>
    <scope>NUCLEOTIDE SEQUENCE [LARGE SCALE GENOMIC DNA]</scope>
    <source>
        <strain evidence="3">cv. HL8</strain>
    </source>
</reference>
<proteinExistence type="predicted"/>
<gene>
    <name evidence="2" type="ORF">CFP56_027862</name>
</gene>
<keyword evidence="3" id="KW-1185">Reference proteome</keyword>
<dbReference type="Pfam" id="PF01370">
    <property type="entry name" value="Epimerase"/>
    <property type="match status" value="1"/>
</dbReference>
<accession>A0AAW0LWE1</accession>
<dbReference type="AlphaFoldDB" id="A0AAW0LWE1"/>
<evidence type="ECO:0000313" key="2">
    <source>
        <dbReference type="EMBL" id="KAK7855487.1"/>
    </source>
</evidence>
<organism evidence="2 3">
    <name type="scientific">Quercus suber</name>
    <name type="common">Cork oak</name>
    <dbReference type="NCBI Taxonomy" id="58331"/>
    <lineage>
        <taxon>Eukaryota</taxon>
        <taxon>Viridiplantae</taxon>
        <taxon>Streptophyta</taxon>
        <taxon>Embryophyta</taxon>
        <taxon>Tracheophyta</taxon>
        <taxon>Spermatophyta</taxon>
        <taxon>Magnoliopsida</taxon>
        <taxon>eudicotyledons</taxon>
        <taxon>Gunneridae</taxon>
        <taxon>Pentapetalae</taxon>
        <taxon>rosids</taxon>
        <taxon>fabids</taxon>
        <taxon>Fagales</taxon>
        <taxon>Fagaceae</taxon>
        <taxon>Quercus</taxon>
    </lineage>
</organism>
<protein>
    <recommendedName>
        <fullName evidence="1">NAD-dependent epimerase/dehydratase domain-containing protein</fullName>
    </recommendedName>
</protein>
<dbReference type="EMBL" id="PKMF04000045">
    <property type="protein sequence ID" value="KAK7855487.1"/>
    <property type="molecule type" value="Genomic_DNA"/>
</dbReference>
<dbReference type="Gene3D" id="3.40.50.720">
    <property type="entry name" value="NAD(P)-binding Rossmann-like Domain"/>
    <property type="match status" value="1"/>
</dbReference>
<dbReference type="PANTHER" id="PTHR12126:SF5">
    <property type="entry name" value="OS04G0403500 PROTEIN"/>
    <property type="match status" value="1"/>
</dbReference>
<dbReference type="InterPro" id="IPR051207">
    <property type="entry name" value="ComplexI_NDUFA9_subunit"/>
</dbReference>